<keyword evidence="1" id="KW-0378">Hydrolase</keyword>
<dbReference type="EMBL" id="JADGKB010000215">
    <property type="protein sequence ID" value="KAJ3250901.1"/>
    <property type="molecule type" value="Genomic_DNA"/>
</dbReference>
<dbReference type="InterPro" id="IPR017850">
    <property type="entry name" value="Alkaline_phosphatase_core_sf"/>
</dbReference>
<evidence type="ECO:0008006" key="4">
    <source>
        <dbReference type="Google" id="ProtNLM"/>
    </source>
</evidence>
<comment type="caution">
    <text evidence="2">The sequence shown here is derived from an EMBL/GenBank/DDBJ whole genome shotgun (WGS) entry which is preliminary data.</text>
</comment>
<gene>
    <name evidence="2" type="ORF">HK103_003062</name>
</gene>
<evidence type="ECO:0000313" key="2">
    <source>
        <dbReference type="EMBL" id="KAJ3250901.1"/>
    </source>
</evidence>
<keyword evidence="3" id="KW-1185">Reference proteome</keyword>
<dbReference type="Pfam" id="PF04185">
    <property type="entry name" value="Phosphoesterase"/>
    <property type="match status" value="1"/>
</dbReference>
<accession>A0AAD5UCB0</accession>
<dbReference type="PANTHER" id="PTHR31956">
    <property type="entry name" value="NON-SPECIFIC PHOSPHOLIPASE C4-RELATED"/>
    <property type="match status" value="1"/>
</dbReference>
<dbReference type="GO" id="GO:0009395">
    <property type="term" value="P:phospholipid catabolic process"/>
    <property type="evidence" value="ECO:0007669"/>
    <property type="project" value="TreeGrafter"/>
</dbReference>
<proteinExistence type="predicted"/>
<sequence>MINLLFSLAAANPTPIKNVVHIMAFDTIFGYLDHNPHIDNLANQTFCNHFNVSDPASPKVCTSKQLLQKELYSQYGPDHSFQSTQEQLYGKTSPLTKQDYDRKAPMNGFVQNALRTGSFPQNDVDLVMASFDPKDIPVFTTLAQEFMVCDRWFASGPGDTQPNRAFSHSGTSHGVIDSTAQTAISGFPQKNIIDVMMAKNRTWANYYLEIPTLILMQDLQQILQPGVNAFDLDSDFMKHAQAGTLPEYSFLDPYYGDFAGAANPDLNTTALRNDGSSPGLFGRAEDLLKRVYEAVRNGPQWNQTLLLVTFDEHGGFYDHVPPPANVPSPDGILGPPDYPFDFKRLGVRVPVLFISPWVKKGSVKHTPTSKSFKHSQFEHSSIPATLDSIFDLGGEGIALTNRTMWAGKFDDIFSKKLRTDAPTLLPNVVLPLK</sequence>
<evidence type="ECO:0000256" key="1">
    <source>
        <dbReference type="ARBA" id="ARBA00022801"/>
    </source>
</evidence>
<dbReference type="PANTHER" id="PTHR31956:SF1">
    <property type="entry name" value="NON-SPECIFIC PHOSPHOLIPASE C1"/>
    <property type="match status" value="1"/>
</dbReference>
<protein>
    <recommendedName>
        <fullName evidence="4">Phosphoesterase</fullName>
    </recommendedName>
</protein>
<dbReference type="AlphaFoldDB" id="A0AAD5UCB0"/>
<dbReference type="GO" id="GO:0042578">
    <property type="term" value="F:phosphoric ester hydrolase activity"/>
    <property type="evidence" value="ECO:0007669"/>
    <property type="project" value="UniProtKB-ARBA"/>
</dbReference>
<organism evidence="2 3">
    <name type="scientific">Boothiomyces macroporosus</name>
    <dbReference type="NCBI Taxonomy" id="261099"/>
    <lineage>
        <taxon>Eukaryota</taxon>
        <taxon>Fungi</taxon>
        <taxon>Fungi incertae sedis</taxon>
        <taxon>Chytridiomycota</taxon>
        <taxon>Chytridiomycota incertae sedis</taxon>
        <taxon>Chytridiomycetes</taxon>
        <taxon>Rhizophydiales</taxon>
        <taxon>Terramycetaceae</taxon>
        <taxon>Boothiomyces</taxon>
    </lineage>
</organism>
<dbReference type="InterPro" id="IPR007312">
    <property type="entry name" value="Phosphoesterase"/>
</dbReference>
<name>A0AAD5UCB0_9FUNG</name>
<evidence type="ECO:0000313" key="3">
    <source>
        <dbReference type="Proteomes" id="UP001210925"/>
    </source>
</evidence>
<dbReference type="Gene3D" id="3.40.720.10">
    <property type="entry name" value="Alkaline Phosphatase, subunit A"/>
    <property type="match status" value="1"/>
</dbReference>
<reference evidence="2" key="1">
    <citation type="submission" date="2020-05" db="EMBL/GenBank/DDBJ databases">
        <title>Phylogenomic resolution of chytrid fungi.</title>
        <authorList>
            <person name="Stajich J.E."/>
            <person name="Amses K."/>
            <person name="Simmons R."/>
            <person name="Seto K."/>
            <person name="Myers J."/>
            <person name="Bonds A."/>
            <person name="Quandt C.A."/>
            <person name="Barry K."/>
            <person name="Liu P."/>
            <person name="Grigoriev I."/>
            <person name="Longcore J.E."/>
            <person name="James T.Y."/>
        </authorList>
    </citation>
    <scope>NUCLEOTIDE SEQUENCE</scope>
    <source>
        <strain evidence="2">PLAUS21</strain>
    </source>
</reference>
<dbReference type="Proteomes" id="UP001210925">
    <property type="component" value="Unassembled WGS sequence"/>
</dbReference>